<protein>
    <submittedName>
        <fullName evidence="2">Uncharacterized protein</fullName>
    </submittedName>
</protein>
<gene>
    <name evidence="2" type="ORF">PML80_06890</name>
</gene>
<proteinExistence type="predicted"/>
<evidence type="ECO:0000313" key="3">
    <source>
        <dbReference type="Proteomes" id="UP001179483"/>
    </source>
</evidence>
<dbReference type="RefSeq" id="WP_271735549.1">
    <property type="nucleotide sequence ID" value="NZ_CP116590.1"/>
</dbReference>
<keyword evidence="1" id="KW-1133">Transmembrane helix</keyword>
<sequence length="70" mass="7880">MLSIITTALSVFAMVIVSLMLWFYFKSFFIGLGLIFLAFAVVCLIIGAVKEFNAGRSVKDKEKQEQEQDL</sequence>
<keyword evidence="1" id="KW-0812">Transmembrane</keyword>
<dbReference type="EMBL" id="CP116590">
    <property type="protein sequence ID" value="WCG37250.1"/>
    <property type="molecule type" value="Genomic_DNA"/>
</dbReference>
<feature type="transmembrane region" description="Helical" evidence="1">
    <location>
        <begin position="31"/>
        <end position="49"/>
    </location>
</feature>
<feature type="transmembrane region" description="Helical" evidence="1">
    <location>
        <begin position="7"/>
        <end position="25"/>
    </location>
</feature>
<evidence type="ECO:0000256" key="1">
    <source>
        <dbReference type="SAM" id="Phobius"/>
    </source>
</evidence>
<reference evidence="2" key="1">
    <citation type="submission" date="2023-01" db="EMBL/GenBank/DDBJ databases">
        <title>Oxazolidinone resistance genes in florfenicol resistant enterococci from beef cattle and veal calves at slaughter.</title>
        <authorList>
            <person name="Biggel M."/>
        </authorList>
    </citation>
    <scope>NUCLEOTIDE SEQUENCE</scope>
    <source>
        <strain evidence="2">K79-1</strain>
    </source>
</reference>
<evidence type="ECO:0000313" key="2">
    <source>
        <dbReference type="EMBL" id="WCG37250.1"/>
    </source>
</evidence>
<accession>A0AAE9XNM1</accession>
<dbReference type="Proteomes" id="UP001179483">
    <property type="component" value="Chromosome"/>
</dbReference>
<keyword evidence="1" id="KW-0472">Membrane</keyword>
<dbReference type="AlphaFoldDB" id="A0AAE9XNM1"/>
<organism evidence="2 3">
    <name type="scientific">Aerococcus urinaeequi</name>
    <dbReference type="NCBI Taxonomy" id="51665"/>
    <lineage>
        <taxon>Bacteria</taxon>
        <taxon>Bacillati</taxon>
        <taxon>Bacillota</taxon>
        <taxon>Bacilli</taxon>
        <taxon>Lactobacillales</taxon>
        <taxon>Aerococcaceae</taxon>
        <taxon>Aerococcus</taxon>
    </lineage>
</organism>
<name>A0AAE9XNM1_9LACT</name>